<dbReference type="AlphaFoldDB" id="A0AAE1RJE3"/>
<accession>A0AAE1RJE3</accession>
<evidence type="ECO:0000313" key="2">
    <source>
        <dbReference type="Proteomes" id="UP001291623"/>
    </source>
</evidence>
<name>A0AAE1RJE3_9SOLA</name>
<proteinExistence type="predicted"/>
<dbReference type="EMBL" id="JAVYJV010000015">
    <property type="protein sequence ID" value="KAK4353435.1"/>
    <property type="molecule type" value="Genomic_DNA"/>
</dbReference>
<protein>
    <submittedName>
        <fullName evidence="1">Uncharacterized protein</fullName>
    </submittedName>
</protein>
<organism evidence="1 2">
    <name type="scientific">Anisodus tanguticus</name>
    <dbReference type="NCBI Taxonomy" id="243964"/>
    <lineage>
        <taxon>Eukaryota</taxon>
        <taxon>Viridiplantae</taxon>
        <taxon>Streptophyta</taxon>
        <taxon>Embryophyta</taxon>
        <taxon>Tracheophyta</taxon>
        <taxon>Spermatophyta</taxon>
        <taxon>Magnoliopsida</taxon>
        <taxon>eudicotyledons</taxon>
        <taxon>Gunneridae</taxon>
        <taxon>Pentapetalae</taxon>
        <taxon>asterids</taxon>
        <taxon>lamiids</taxon>
        <taxon>Solanales</taxon>
        <taxon>Solanaceae</taxon>
        <taxon>Solanoideae</taxon>
        <taxon>Hyoscyameae</taxon>
        <taxon>Anisodus</taxon>
    </lineage>
</organism>
<keyword evidence="2" id="KW-1185">Reference proteome</keyword>
<gene>
    <name evidence="1" type="ORF">RND71_028953</name>
</gene>
<sequence length="261" mass="26697">MNWELERNFVDENFVDPNSSIGDKFGVGVTGSTPPNPSVEGIILADGSSIHASNAYEDGTEFAVSTGSKGSSLPPRSNILVNDNIESKQQGSDKGSVLPNSSIGDNSGVGVTGFTPPNPSVGGILLADGSSSMLQILMEIARVHVLRLPAQIVVVGSKGSSLPPRLNILVIDNIGSKQAASDKGSVLPNSSIGDNSGVGVTGFTPPNPSVGGTILADGCSIHASNTYENSTGDRDLAIGEALYIFHNSISGLKPVGRKGSI</sequence>
<dbReference type="Proteomes" id="UP001291623">
    <property type="component" value="Unassembled WGS sequence"/>
</dbReference>
<comment type="caution">
    <text evidence="1">The sequence shown here is derived from an EMBL/GenBank/DDBJ whole genome shotgun (WGS) entry which is preliminary data.</text>
</comment>
<reference evidence="1" key="1">
    <citation type="submission" date="2023-12" db="EMBL/GenBank/DDBJ databases">
        <title>Genome assembly of Anisodus tanguticus.</title>
        <authorList>
            <person name="Wang Y.-J."/>
        </authorList>
    </citation>
    <scope>NUCLEOTIDE SEQUENCE</scope>
    <source>
        <strain evidence="1">KB-2021</strain>
        <tissue evidence="1">Leaf</tissue>
    </source>
</reference>
<evidence type="ECO:0000313" key="1">
    <source>
        <dbReference type="EMBL" id="KAK4353435.1"/>
    </source>
</evidence>